<comment type="caution">
    <text evidence="2">The sequence shown here is derived from an EMBL/GenBank/DDBJ whole genome shotgun (WGS) entry which is preliminary data.</text>
</comment>
<reference evidence="2" key="1">
    <citation type="submission" date="2021-02" db="EMBL/GenBank/DDBJ databases">
        <authorList>
            <person name="Dougan E. K."/>
            <person name="Rhodes N."/>
            <person name="Thang M."/>
            <person name="Chan C."/>
        </authorList>
    </citation>
    <scope>NUCLEOTIDE SEQUENCE</scope>
</reference>
<dbReference type="EMBL" id="CAJNJA010072586">
    <property type="protein sequence ID" value="CAE7907338.1"/>
    <property type="molecule type" value="Genomic_DNA"/>
</dbReference>
<feature type="compositionally biased region" description="Basic and acidic residues" evidence="1">
    <location>
        <begin position="152"/>
        <end position="161"/>
    </location>
</feature>
<accession>A0A813BLQ8</accession>
<dbReference type="AlphaFoldDB" id="A0A813BLQ8"/>
<evidence type="ECO:0000256" key="1">
    <source>
        <dbReference type="SAM" id="MobiDB-lite"/>
    </source>
</evidence>
<gene>
    <name evidence="2" type="primary">PDE9A</name>
    <name evidence="2" type="ORF">SNEC2469_LOCUS30774</name>
</gene>
<feature type="region of interest" description="Disordered" evidence="1">
    <location>
        <begin position="1"/>
        <end position="59"/>
    </location>
</feature>
<feature type="compositionally biased region" description="Low complexity" evidence="1">
    <location>
        <begin position="129"/>
        <end position="148"/>
    </location>
</feature>
<organism evidence="2 3">
    <name type="scientific">Symbiodinium necroappetens</name>
    <dbReference type="NCBI Taxonomy" id="1628268"/>
    <lineage>
        <taxon>Eukaryota</taxon>
        <taxon>Sar</taxon>
        <taxon>Alveolata</taxon>
        <taxon>Dinophyceae</taxon>
        <taxon>Suessiales</taxon>
        <taxon>Symbiodiniaceae</taxon>
        <taxon>Symbiodinium</taxon>
    </lineage>
</organism>
<proteinExistence type="predicted"/>
<dbReference type="OrthoDB" id="447270at2759"/>
<sequence>MRLPREVTSHAHRSYGGRGTINEDSERTAQWRLPDGPDLSNASSFAFLPVGEGSPLAAPAAPTALQDHLVQQQVSILEAELLREAAAGAALDADGIQEHLELFEARLRQAMTEQLPGEGRPRSRPRGPSPSAAELEAQEQQQWRLQHLQRPRVTEEVEGSHFRRHRAVSLSRRQGRHSPASMAADETSTFHHLGRQGSRSSPRSDAENEASAAHLGTPARSIPRGDTQLAAHSLAQPATTPRPSQPQTGAEANAYGEQRSLVGPAGGGAPLPPPSTLESARPAQMATTGGQPEFDEAGKLRPSMPMQEGEAGVEKQP</sequence>
<protein>
    <submittedName>
        <fullName evidence="2">PDE9A protein</fullName>
    </submittedName>
</protein>
<name>A0A813BLQ8_9DINO</name>
<dbReference type="Proteomes" id="UP000601435">
    <property type="component" value="Unassembled WGS sequence"/>
</dbReference>
<feature type="region of interest" description="Disordered" evidence="1">
    <location>
        <begin position="113"/>
        <end position="317"/>
    </location>
</feature>
<evidence type="ECO:0000313" key="3">
    <source>
        <dbReference type="Proteomes" id="UP000601435"/>
    </source>
</evidence>
<evidence type="ECO:0000313" key="2">
    <source>
        <dbReference type="EMBL" id="CAE7907338.1"/>
    </source>
</evidence>
<feature type="non-terminal residue" evidence="2">
    <location>
        <position position="317"/>
    </location>
</feature>
<keyword evidence="3" id="KW-1185">Reference proteome</keyword>
<feature type="compositionally biased region" description="Polar residues" evidence="1">
    <location>
        <begin position="236"/>
        <end position="250"/>
    </location>
</feature>